<evidence type="ECO:0000256" key="5">
    <source>
        <dbReference type="ARBA" id="ARBA00023306"/>
    </source>
</evidence>
<evidence type="ECO:0000256" key="4">
    <source>
        <dbReference type="ARBA" id="ARBA00022776"/>
    </source>
</evidence>
<dbReference type="Proteomes" id="UP001556367">
    <property type="component" value="Unassembled WGS sequence"/>
</dbReference>
<feature type="compositionally biased region" description="Polar residues" evidence="6">
    <location>
        <begin position="337"/>
        <end position="350"/>
    </location>
</feature>
<sequence>MPLNDSAKLNIPIQPLLSPLSYFDKASDASTSTNESELLKAIRVALRGTGADELSKVHLSQSAIASDHPWEARQLSWNADTVIVSRSGVIQRKWSFGEEGQPVQWACFGRLDQSGLTLTSAMQSAAHYTSDSPSLVEQANDRPTFGPFDREKTAVKPIEDKESCVPGVFIFLRSTARIYLNNGIEYSFSLPVNVRKAWPLHPHGVLVQRVLEPSELEEAKFTGEPPLPTIFSITSPFAEASAVGLTNGIIGGYHGAPSILKDEDEASTKPLKSIPSTEMIVWASSRAPEADDDVVVTIDAESGRLSIWRYAYFKPKNVPVPLGRDQVRHARTRKRQSMATHSRVPSTSVFSDVVDRRDPLEQPKSPLVGSLSPQREFTELPGMPSLSELPKMAPSLTNTLTMESLMQGGSSQSQWSMPTGSRRDDSFVRSDVSMTMERMEMGAGRMDLDPSLAPIQHGRMTAAYWMERIHSREVPAGDANSWQNVSVALFDHRWDGIKERSLLAITFPVSQTTLIFSLASGDDQLLKASPLSSTSAVKAVPIRASRDHIWDLLVLKPDGRLAFLMHGTRELAINLVRHWKNLQKDSSEPDPTTAYGKLLDISEAVHSSAILTFERGRFTASFDVVPKDMLTRRCFEVLSFALPEQASWHLHRLFLWWWSMHRYRTSNGVEFGCFDMALSDLLGTDRPSIIVPRLSQWANLAKSPTHKRFREDPVMKLLKGPPAIPHPAPKSELNKPHNLLAPVLCALHILGEDLRLTVDQYPSVVRLCPVICSIGDIIRPEWADFWRRLCPNLPEPWPVPAAAPIDRLDDRIPAWPPDVSAILFGRLTDPEWTAPVHDPKIIAQELGVHPSLEYGNVEPLQCIPHLTAIYKRLADRSVESHRQRAENAIDYMMKAHLGTQFLDRLPLGVATPIREAARTCQMDPPVDWTVQAYEFIGRNDLAARVGNKPDMLFSDGYMKPKDYSKRSRRRVISEMTTEGRTLVIGETDKVSGVEIDLADFTSVRFGQDRRLEEVARMLCSSAVPNIKVLDRPELSELDQAKEHQHQVIRIAERTLALPYGRAMFTFASIPIVTREAFTIPKLEFSIKIQPLNITVAPEPGKIPSEYLHWGDFHNGVASALRISAASTGIESSWIEFNKPSELTPEHAGVLYGLGLTGHLKEMLTWHTFAYLTPKHDLTSIGVLLGLSAANIGTSNSHVMKLLAVHTPALLPAPSVDLNVSLMTQAAGLAGVGLLCMGTKNRRMAEVCLNQISRRDLVQPDLSNEYREAYTYAAALAFGMIMLGKGSSVPADMALLSRLSVLIHGDANVRLGMTTRPPFDINLTSPAATIALGLMYLKTERQDIADILTVPDTIIALNRIQPSFLLMRTLARALIMWNAISPTSEWLTAQVPKEITRAMEVRFQGKEIDDALELAYYNILSACCFAIGLKYAGTARQEAYMMIISYFDLFSKLLQQNGPAFDHKIKRSAVRDGLSLISISLSMVMTGTGELSCLRRFRIAYGQYQQATKYGTHVSTHISLGLLFLGGGRFTLGTSDAAIVCMITAFFPRLHQVSGDNKSYLQALRHLWVLAAEPRCLIARDVDANEVVYLPVKITLRDGAEVGAMQLISPSLVPDVDKLASIRVDTPRYWPFYLDLASFPAHRDSIIRCQTLYVKRRTAFLSYTEDPRGSRSLLVRSGSAAGDSIILDFPDLVDAAVSLGSDLSEFISSFSNDARFLAFADRFAIASKDDGNVTEEERVFASFCHGALFAAILQDKPHVLQSFLTLYRYRTMASTGTGAASAYFHLRVQDLRFAADFYAKLFDRKFGGRTTRGAVPRPPLLDESTVAGALGALDRQLNVLCGTAELEKALRAYANGEPVVDAQFSTVGSADVEMDDGDSSTRIATIPHSVSVSQALAWYLLRHCVPVSTFLLVLRDLAREARTQCLGPTTSVSGVAVGSTAAQPFELLDHAAEHSAASPDEEASTRTEDVAALEQGIRAVVHATGTKMAIAFGSGWSVRSLDDITRVWGDALS</sequence>
<keyword evidence="4" id="KW-0498">Mitosis</keyword>
<name>A0ABR3J9T8_9AGAR</name>
<dbReference type="InterPro" id="IPR049255">
    <property type="entry name" value="Apc1_N"/>
</dbReference>
<dbReference type="Pfam" id="PF21282">
    <property type="entry name" value="APC1_3rd"/>
    <property type="match status" value="1"/>
</dbReference>
<dbReference type="PANTHER" id="PTHR12827:SF3">
    <property type="entry name" value="ANAPHASE-PROMOTING COMPLEX SUBUNIT 1"/>
    <property type="match status" value="1"/>
</dbReference>
<dbReference type="InterPro" id="IPR011989">
    <property type="entry name" value="ARM-like"/>
</dbReference>
<protein>
    <recommendedName>
        <fullName evidence="12">Anaphase-promoting complex subunit 1</fullName>
    </recommendedName>
</protein>
<evidence type="ECO:0000256" key="1">
    <source>
        <dbReference type="ARBA" id="ARBA00010547"/>
    </source>
</evidence>
<evidence type="ECO:0000256" key="2">
    <source>
        <dbReference type="ARBA" id="ARBA00022618"/>
    </source>
</evidence>
<dbReference type="Pfam" id="PF18122">
    <property type="entry name" value="APC1_C"/>
    <property type="match status" value="1"/>
</dbReference>
<evidence type="ECO:0000259" key="8">
    <source>
        <dbReference type="Pfam" id="PF18122"/>
    </source>
</evidence>
<reference evidence="11" key="1">
    <citation type="submission" date="2024-06" db="EMBL/GenBank/DDBJ databases">
        <title>Multi-omics analyses provide insights into the biosynthesis of the anticancer antibiotic pleurotin in Hohenbuehelia grisea.</title>
        <authorList>
            <person name="Weaver J.A."/>
            <person name="Alberti F."/>
        </authorList>
    </citation>
    <scope>NUCLEOTIDE SEQUENCE [LARGE SCALE GENOMIC DNA]</scope>
    <source>
        <strain evidence="11">T-177</strain>
    </source>
</reference>
<evidence type="ECO:0000256" key="6">
    <source>
        <dbReference type="SAM" id="MobiDB-lite"/>
    </source>
</evidence>
<gene>
    <name evidence="10" type="ORF">HGRIS_006627</name>
</gene>
<feature type="region of interest" description="Disordered" evidence="6">
    <location>
        <begin position="325"/>
        <end position="391"/>
    </location>
</feature>
<evidence type="ECO:0008006" key="12">
    <source>
        <dbReference type="Google" id="ProtNLM"/>
    </source>
</evidence>
<dbReference type="InterPro" id="IPR041221">
    <property type="entry name" value="APC1_C"/>
</dbReference>
<dbReference type="Pfam" id="PF12859">
    <property type="entry name" value="ANAPC1"/>
    <property type="match status" value="1"/>
</dbReference>
<comment type="caution">
    <text evidence="10">The sequence shown here is derived from an EMBL/GenBank/DDBJ whole genome shotgun (WGS) entry which is preliminary data.</text>
</comment>
<dbReference type="Gene3D" id="1.25.10.10">
    <property type="entry name" value="Leucine-rich Repeat Variant"/>
    <property type="match status" value="2"/>
</dbReference>
<comment type="similarity">
    <text evidence="1">Belongs to the APC1 family.</text>
</comment>
<proteinExistence type="inferred from homology"/>
<dbReference type="InterPro" id="IPR048971">
    <property type="entry name" value="Apc1_3rd"/>
</dbReference>
<feature type="region of interest" description="Disordered" evidence="6">
    <location>
        <begin position="406"/>
        <end position="426"/>
    </location>
</feature>
<keyword evidence="3" id="KW-0677">Repeat</keyword>
<dbReference type="PANTHER" id="PTHR12827">
    <property type="entry name" value="MEIOTIC CHECKPOINT REGULATOR TSG24 FAMILY MEMBER"/>
    <property type="match status" value="1"/>
</dbReference>
<keyword evidence="5" id="KW-0131">Cell cycle</keyword>
<evidence type="ECO:0000256" key="3">
    <source>
        <dbReference type="ARBA" id="ARBA00022737"/>
    </source>
</evidence>
<organism evidence="10 11">
    <name type="scientific">Hohenbuehelia grisea</name>
    <dbReference type="NCBI Taxonomy" id="104357"/>
    <lineage>
        <taxon>Eukaryota</taxon>
        <taxon>Fungi</taxon>
        <taxon>Dikarya</taxon>
        <taxon>Basidiomycota</taxon>
        <taxon>Agaricomycotina</taxon>
        <taxon>Agaricomycetes</taxon>
        <taxon>Agaricomycetidae</taxon>
        <taxon>Agaricales</taxon>
        <taxon>Pleurotineae</taxon>
        <taxon>Pleurotaceae</taxon>
        <taxon>Hohenbuehelia</taxon>
    </lineage>
</organism>
<evidence type="ECO:0000259" key="7">
    <source>
        <dbReference type="Pfam" id="PF12859"/>
    </source>
</evidence>
<evidence type="ECO:0000313" key="11">
    <source>
        <dbReference type="Proteomes" id="UP001556367"/>
    </source>
</evidence>
<keyword evidence="2" id="KW-0132">Cell division</keyword>
<feature type="domain" description="Anaphase-promoting complex subunit 1 beta-sandwich" evidence="9">
    <location>
        <begin position="1574"/>
        <end position="1656"/>
    </location>
</feature>
<dbReference type="EMBL" id="JASNQZ010000010">
    <property type="protein sequence ID" value="KAL0952347.1"/>
    <property type="molecule type" value="Genomic_DNA"/>
</dbReference>
<feature type="domain" description="Anaphase-promoting complex subunit 1 C-terminal" evidence="8">
    <location>
        <begin position="1704"/>
        <end position="1905"/>
    </location>
</feature>
<evidence type="ECO:0000313" key="10">
    <source>
        <dbReference type="EMBL" id="KAL0952347.1"/>
    </source>
</evidence>
<dbReference type="InterPro" id="IPR024990">
    <property type="entry name" value="Apc1"/>
</dbReference>
<evidence type="ECO:0000259" key="9">
    <source>
        <dbReference type="Pfam" id="PF21282"/>
    </source>
</evidence>
<feature type="domain" description="Anaphase-promoting complex subunit 1 N-terminal" evidence="7">
    <location>
        <begin position="75"/>
        <end position="217"/>
    </location>
</feature>
<accession>A0ABR3J9T8</accession>
<keyword evidence="11" id="KW-1185">Reference proteome</keyword>